<reference evidence="1" key="1">
    <citation type="submission" date="2022-02" db="EMBL/GenBank/DDBJ databases">
        <authorList>
            <person name="Henning P.M."/>
            <person name="McCubbin A.G."/>
            <person name="Shore J.S."/>
        </authorList>
    </citation>
    <scope>NUCLEOTIDE SEQUENCE</scope>
    <source>
        <strain evidence="1">F60SS</strain>
        <tissue evidence="1">Leaves</tissue>
    </source>
</reference>
<proteinExistence type="predicted"/>
<evidence type="ECO:0000313" key="2">
    <source>
        <dbReference type="Proteomes" id="UP001141552"/>
    </source>
</evidence>
<feature type="non-terminal residue" evidence="1">
    <location>
        <position position="1"/>
    </location>
</feature>
<protein>
    <submittedName>
        <fullName evidence="1">Uncharacterized protein</fullName>
    </submittedName>
</protein>
<evidence type="ECO:0000313" key="1">
    <source>
        <dbReference type="EMBL" id="KAJ4835689.1"/>
    </source>
</evidence>
<reference evidence="1" key="2">
    <citation type="journal article" date="2023" name="Plants (Basel)">
        <title>Annotation of the Turnera subulata (Passifloraceae) Draft Genome Reveals the S-Locus Evolved after the Divergence of Turneroideae from Passifloroideae in a Stepwise Manner.</title>
        <authorList>
            <person name="Henning P.M."/>
            <person name="Roalson E.H."/>
            <person name="Mir W."/>
            <person name="McCubbin A.G."/>
            <person name="Shore J.S."/>
        </authorList>
    </citation>
    <scope>NUCLEOTIDE SEQUENCE</scope>
    <source>
        <strain evidence="1">F60SS</strain>
    </source>
</reference>
<name>A0A9Q0FRT2_9ROSI</name>
<organism evidence="1 2">
    <name type="scientific">Turnera subulata</name>
    <dbReference type="NCBI Taxonomy" id="218843"/>
    <lineage>
        <taxon>Eukaryota</taxon>
        <taxon>Viridiplantae</taxon>
        <taxon>Streptophyta</taxon>
        <taxon>Embryophyta</taxon>
        <taxon>Tracheophyta</taxon>
        <taxon>Spermatophyta</taxon>
        <taxon>Magnoliopsida</taxon>
        <taxon>eudicotyledons</taxon>
        <taxon>Gunneridae</taxon>
        <taxon>Pentapetalae</taxon>
        <taxon>rosids</taxon>
        <taxon>fabids</taxon>
        <taxon>Malpighiales</taxon>
        <taxon>Passifloraceae</taxon>
        <taxon>Turnera</taxon>
    </lineage>
</organism>
<dbReference type="AlphaFoldDB" id="A0A9Q0FRT2"/>
<keyword evidence="2" id="KW-1185">Reference proteome</keyword>
<accession>A0A9Q0FRT2</accession>
<dbReference type="EMBL" id="JAKUCV010004337">
    <property type="protein sequence ID" value="KAJ4835689.1"/>
    <property type="molecule type" value="Genomic_DNA"/>
</dbReference>
<sequence length="69" mass="7636">YLFAPNQNRGPGLIVAWVRSVACNGLSLWAYGCHNSLPGYFMSPRLAVVLVDCSWALVDCSANLWWASF</sequence>
<comment type="caution">
    <text evidence="1">The sequence shown here is derived from an EMBL/GenBank/DDBJ whole genome shotgun (WGS) entry which is preliminary data.</text>
</comment>
<gene>
    <name evidence="1" type="ORF">Tsubulata_036645</name>
</gene>
<dbReference type="Proteomes" id="UP001141552">
    <property type="component" value="Unassembled WGS sequence"/>
</dbReference>